<dbReference type="InterPro" id="IPR001461">
    <property type="entry name" value="Aspartic_peptidase_A1"/>
</dbReference>
<keyword evidence="3" id="KW-1015">Disulfide bond</keyword>
<comment type="caution">
    <text evidence="6">The sequence shown here is derived from an EMBL/GenBank/DDBJ whole genome shotgun (WGS) entry which is preliminary data.</text>
</comment>
<dbReference type="EMBL" id="JAEVFJ010000007">
    <property type="protein sequence ID" value="KAH8103474.1"/>
    <property type="molecule type" value="Genomic_DNA"/>
</dbReference>
<evidence type="ECO:0000256" key="3">
    <source>
        <dbReference type="PIRSR" id="PIRSR601461-2"/>
    </source>
</evidence>
<evidence type="ECO:0000256" key="4">
    <source>
        <dbReference type="SAM" id="SignalP"/>
    </source>
</evidence>
<dbReference type="PROSITE" id="PS51767">
    <property type="entry name" value="PEPTIDASE_A1"/>
    <property type="match status" value="1"/>
</dbReference>
<evidence type="ECO:0000256" key="1">
    <source>
        <dbReference type="ARBA" id="ARBA00007447"/>
    </source>
</evidence>
<gene>
    <name evidence="6" type="ORF">BXZ70DRAFT_1005887</name>
</gene>
<accession>A0A8K0XSB5</accession>
<dbReference type="InterPro" id="IPR021109">
    <property type="entry name" value="Peptidase_aspartic_dom_sf"/>
</dbReference>
<keyword evidence="4" id="KW-0732">Signal</keyword>
<feature type="disulfide bond" evidence="3">
    <location>
        <begin position="336"/>
        <end position="370"/>
    </location>
</feature>
<dbReference type="InterPro" id="IPR034164">
    <property type="entry name" value="Pepsin-like_dom"/>
</dbReference>
<feature type="domain" description="Peptidase A1" evidence="5">
    <location>
        <begin position="104"/>
        <end position="411"/>
    </location>
</feature>
<dbReference type="CDD" id="cd05471">
    <property type="entry name" value="pepsin_like"/>
    <property type="match status" value="1"/>
</dbReference>
<dbReference type="PRINTS" id="PR00792">
    <property type="entry name" value="PEPSIN"/>
</dbReference>
<evidence type="ECO:0000313" key="7">
    <source>
        <dbReference type="Proteomes" id="UP000813824"/>
    </source>
</evidence>
<dbReference type="PANTHER" id="PTHR47966">
    <property type="entry name" value="BETA-SITE APP-CLEAVING ENZYME, ISOFORM A-RELATED"/>
    <property type="match status" value="1"/>
</dbReference>
<feature type="signal peptide" evidence="4">
    <location>
        <begin position="1"/>
        <end position="17"/>
    </location>
</feature>
<keyword evidence="7" id="KW-1185">Reference proteome</keyword>
<dbReference type="SUPFAM" id="SSF50630">
    <property type="entry name" value="Acid proteases"/>
    <property type="match status" value="1"/>
</dbReference>
<feature type="active site" evidence="2">
    <location>
        <position position="301"/>
    </location>
</feature>
<evidence type="ECO:0000259" key="5">
    <source>
        <dbReference type="PROSITE" id="PS51767"/>
    </source>
</evidence>
<dbReference type="Pfam" id="PF00026">
    <property type="entry name" value="Asp"/>
    <property type="match status" value="1"/>
</dbReference>
<protein>
    <submittedName>
        <fullName evidence="6">Aspartic peptidase domain-containing protein</fullName>
    </submittedName>
</protein>
<dbReference type="Proteomes" id="UP000813824">
    <property type="component" value="Unassembled WGS sequence"/>
</dbReference>
<sequence>MLTIAYVLSALQLLALASPSPAPSSIGVKRVSLTRRQAHNSTAPADIQRITQRIGSTLAKYDVGFDSFSKNSGKPHPLSNNDASNITKRAEGTAYLSPDDNALWTGVMCAGTPLSPFIVGFDTGSASLLLVSSTCTSSDCQGQRLYNPSDSSTSVDRKQKFNLKVTDSETVTGNQYADTVRVAGLEATDQVLGAASSYPKNFNTYSFRPDGRMGMAYQSISAYKAPSFPQNLVSQGVTTEPVFAFRMGTGCELNIGGLDHSAYTGDLVYTPVTTKGFWQVNLDAVQANNKRSVGRVSAIIDTGSPLIIGDRQNVDKLYATIPGSRALSNGLYSVPCDSIPTVRITVSGSAFDINPDLFNQGPVSEGSSQCVGGIVSGPQSKPPQRFWSIGDVFLQNVYSVFDVGNNRVGFGRLV</sequence>
<feature type="chain" id="PRO_5035480396" evidence="4">
    <location>
        <begin position="18"/>
        <end position="414"/>
    </location>
</feature>
<dbReference type="PANTHER" id="PTHR47966:SF51">
    <property type="entry name" value="BETA-SITE APP-CLEAVING ENZYME, ISOFORM A-RELATED"/>
    <property type="match status" value="1"/>
</dbReference>
<dbReference type="GO" id="GO:0006508">
    <property type="term" value="P:proteolysis"/>
    <property type="evidence" value="ECO:0007669"/>
    <property type="project" value="InterPro"/>
</dbReference>
<dbReference type="AlphaFoldDB" id="A0A8K0XSB5"/>
<name>A0A8K0XSB5_9AGAR</name>
<dbReference type="InterPro" id="IPR033121">
    <property type="entry name" value="PEPTIDASE_A1"/>
</dbReference>
<dbReference type="Gene3D" id="2.40.70.10">
    <property type="entry name" value="Acid Proteases"/>
    <property type="match status" value="2"/>
</dbReference>
<organism evidence="6 7">
    <name type="scientific">Cristinia sonorae</name>
    <dbReference type="NCBI Taxonomy" id="1940300"/>
    <lineage>
        <taxon>Eukaryota</taxon>
        <taxon>Fungi</taxon>
        <taxon>Dikarya</taxon>
        <taxon>Basidiomycota</taxon>
        <taxon>Agaricomycotina</taxon>
        <taxon>Agaricomycetes</taxon>
        <taxon>Agaricomycetidae</taxon>
        <taxon>Agaricales</taxon>
        <taxon>Pleurotineae</taxon>
        <taxon>Stephanosporaceae</taxon>
        <taxon>Cristinia</taxon>
    </lineage>
</organism>
<proteinExistence type="inferred from homology"/>
<dbReference type="OrthoDB" id="15189at2759"/>
<evidence type="ECO:0000313" key="6">
    <source>
        <dbReference type="EMBL" id="KAH8103474.1"/>
    </source>
</evidence>
<dbReference type="GO" id="GO:0004190">
    <property type="term" value="F:aspartic-type endopeptidase activity"/>
    <property type="evidence" value="ECO:0007669"/>
    <property type="project" value="InterPro"/>
</dbReference>
<feature type="disulfide bond" evidence="3">
    <location>
        <begin position="135"/>
        <end position="140"/>
    </location>
</feature>
<feature type="active site" evidence="2">
    <location>
        <position position="122"/>
    </location>
</feature>
<comment type="similarity">
    <text evidence="1">Belongs to the peptidase A1 family.</text>
</comment>
<reference evidence="6" key="1">
    <citation type="journal article" date="2021" name="New Phytol.">
        <title>Evolutionary innovations through gain and loss of genes in the ectomycorrhizal Boletales.</title>
        <authorList>
            <person name="Wu G."/>
            <person name="Miyauchi S."/>
            <person name="Morin E."/>
            <person name="Kuo A."/>
            <person name="Drula E."/>
            <person name="Varga T."/>
            <person name="Kohler A."/>
            <person name="Feng B."/>
            <person name="Cao Y."/>
            <person name="Lipzen A."/>
            <person name="Daum C."/>
            <person name="Hundley H."/>
            <person name="Pangilinan J."/>
            <person name="Johnson J."/>
            <person name="Barry K."/>
            <person name="LaButti K."/>
            <person name="Ng V."/>
            <person name="Ahrendt S."/>
            <person name="Min B."/>
            <person name="Choi I.G."/>
            <person name="Park H."/>
            <person name="Plett J.M."/>
            <person name="Magnuson J."/>
            <person name="Spatafora J.W."/>
            <person name="Nagy L.G."/>
            <person name="Henrissat B."/>
            <person name="Grigoriev I.V."/>
            <person name="Yang Z.L."/>
            <person name="Xu J."/>
            <person name="Martin F.M."/>
        </authorList>
    </citation>
    <scope>NUCLEOTIDE SEQUENCE</scope>
    <source>
        <strain evidence="6">KKN 215</strain>
    </source>
</reference>
<evidence type="ECO:0000256" key="2">
    <source>
        <dbReference type="PIRSR" id="PIRSR601461-1"/>
    </source>
</evidence>